<dbReference type="Gene3D" id="3.40.50.2020">
    <property type="match status" value="1"/>
</dbReference>
<proteinExistence type="inferred from homology"/>
<dbReference type="Proteomes" id="UP000782554">
    <property type="component" value="Unassembled WGS sequence"/>
</dbReference>
<dbReference type="InterPro" id="IPR051910">
    <property type="entry name" value="ComF/GntX_DNA_util-trans"/>
</dbReference>
<name>A0ABS7JYL6_9SPHN</name>
<accession>A0ABS7JYL6</accession>
<comment type="caution">
    <text evidence="5">The sequence shown here is derived from an EMBL/GenBank/DDBJ whole genome shotgun (WGS) entry which is preliminary data.</text>
</comment>
<protein>
    <submittedName>
        <fullName evidence="5">ComF family protein</fullName>
    </submittedName>
</protein>
<reference evidence="5 6" key="1">
    <citation type="submission" date="2021-08" db="EMBL/GenBank/DDBJ databases">
        <title>Comparative Genomics Analysis of the Genus Qipengyuania Reveals Extensive Genetic Diversity and Metabolic Versatility, Including the Description of Fifteen Novel Species.</title>
        <authorList>
            <person name="Liu Y."/>
        </authorList>
    </citation>
    <scope>NUCLEOTIDE SEQUENCE [LARGE SCALE GENOMIC DNA]</scope>
    <source>
        <strain evidence="5 6">YG27</strain>
    </source>
</reference>
<evidence type="ECO:0000259" key="4">
    <source>
        <dbReference type="Pfam" id="PF18912"/>
    </source>
</evidence>
<evidence type="ECO:0000256" key="1">
    <source>
        <dbReference type="ARBA" id="ARBA00008007"/>
    </source>
</evidence>
<dbReference type="CDD" id="cd06223">
    <property type="entry name" value="PRTases_typeI"/>
    <property type="match status" value="1"/>
</dbReference>
<evidence type="ECO:0000259" key="3">
    <source>
        <dbReference type="Pfam" id="PF00156"/>
    </source>
</evidence>
<dbReference type="Pfam" id="PF18912">
    <property type="entry name" value="DZR_2"/>
    <property type="match status" value="1"/>
</dbReference>
<dbReference type="InterPro" id="IPR000836">
    <property type="entry name" value="PRTase_dom"/>
</dbReference>
<dbReference type="Pfam" id="PF00156">
    <property type="entry name" value="Pribosyltran"/>
    <property type="match status" value="1"/>
</dbReference>
<feature type="domain" description="Double zinc ribbon" evidence="4">
    <location>
        <begin position="60"/>
        <end position="120"/>
    </location>
</feature>
<dbReference type="PANTHER" id="PTHR47505:SF1">
    <property type="entry name" value="DNA UTILIZATION PROTEIN YHGH"/>
    <property type="match status" value="1"/>
</dbReference>
<organism evidence="5 6">
    <name type="scientific">Qipengyuania mesophila</name>
    <dbReference type="NCBI Taxonomy" id="2867246"/>
    <lineage>
        <taxon>Bacteria</taxon>
        <taxon>Pseudomonadati</taxon>
        <taxon>Pseudomonadota</taxon>
        <taxon>Alphaproteobacteria</taxon>
        <taxon>Sphingomonadales</taxon>
        <taxon>Erythrobacteraceae</taxon>
        <taxon>Qipengyuania</taxon>
    </lineage>
</organism>
<feature type="domain" description="Phosphoribosyltransferase" evidence="3">
    <location>
        <begin position="238"/>
        <end position="289"/>
    </location>
</feature>
<sequence length="296" mass="30697">MRLADPSPAQPGGATAAREDAGRGGISHRIAPAALASAVQAVQPAKVSTSRFLATSLAPLVDFVYPPRCPACGGGVAEQGGLCAGCWEGLVIPGEPSCASCQRPFGDSGPRAGAICALCLARPPRHDGIAAGTLYTDVSRQLVLAFKHGRRIALAPMLARLIAARLPAADAECLIVPVPLHRWRLWRRGFNQAALLARELQALGYGKLSVDALVRPKPTPALGGLGRKARTRALSGAIALNARRAKLVDGRDIVLVDDVLTSGATTDSCVRALKRGGAASVTIACFARVLDEARDA</sequence>
<dbReference type="PANTHER" id="PTHR47505">
    <property type="entry name" value="DNA UTILIZATION PROTEIN YHGH"/>
    <property type="match status" value="1"/>
</dbReference>
<dbReference type="InterPro" id="IPR029057">
    <property type="entry name" value="PRTase-like"/>
</dbReference>
<gene>
    <name evidence="5" type="ORF">K3181_14690</name>
</gene>
<keyword evidence="6" id="KW-1185">Reference proteome</keyword>
<dbReference type="SUPFAM" id="SSF53271">
    <property type="entry name" value="PRTase-like"/>
    <property type="match status" value="1"/>
</dbReference>
<evidence type="ECO:0000313" key="5">
    <source>
        <dbReference type="EMBL" id="MBX7502686.1"/>
    </source>
</evidence>
<comment type="similarity">
    <text evidence="1">Belongs to the ComF/GntX family.</text>
</comment>
<dbReference type="EMBL" id="JAIGNU010000004">
    <property type="protein sequence ID" value="MBX7502686.1"/>
    <property type="molecule type" value="Genomic_DNA"/>
</dbReference>
<feature type="region of interest" description="Disordered" evidence="2">
    <location>
        <begin position="1"/>
        <end position="23"/>
    </location>
</feature>
<evidence type="ECO:0000313" key="6">
    <source>
        <dbReference type="Proteomes" id="UP000782554"/>
    </source>
</evidence>
<evidence type="ECO:0000256" key="2">
    <source>
        <dbReference type="SAM" id="MobiDB-lite"/>
    </source>
</evidence>
<dbReference type="InterPro" id="IPR044005">
    <property type="entry name" value="DZR_2"/>
</dbReference>